<keyword evidence="5" id="KW-1185">Reference proteome</keyword>
<feature type="transmembrane region" description="Helical" evidence="3">
    <location>
        <begin position="180"/>
        <end position="204"/>
    </location>
</feature>
<evidence type="ECO:0000313" key="5">
    <source>
        <dbReference type="Proteomes" id="UP000431744"/>
    </source>
</evidence>
<accession>A0A6H9WTR9</accession>
<keyword evidence="3" id="KW-0812">Transmembrane</keyword>
<keyword evidence="3" id="KW-0472">Membrane</keyword>
<feature type="region of interest" description="Disordered" evidence="2">
    <location>
        <begin position="1"/>
        <end position="83"/>
    </location>
</feature>
<evidence type="ECO:0000256" key="1">
    <source>
        <dbReference type="SAM" id="Coils"/>
    </source>
</evidence>
<feature type="coiled-coil region" evidence="1">
    <location>
        <begin position="103"/>
        <end position="130"/>
    </location>
</feature>
<evidence type="ECO:0000256" key="2">
    <source>
        <dbReference type="SAM" id="MobiDB-lite"/>
    </source>
</evidence>
<keyword evidence="3" id="KW-1133">Transmembrane helix</keyword>
<proteinExistence type="predicted"/>
<dbReference type="AlphaFoldDB" id="A0A6H9WTR9"/>
<comment type="caution">
    <text evidence="4">The sequence shown here is derived from an EMBL/GenBank/DDBJ whole genome shotgun (WGS) entry which is preliminary data.</text>
</comment>
<feature type="region of interest" description="Disordered" evidence="2">
    <location>
        <begin position="137"/>
        <end position="170"/>
    </location>
</feature>
<reference evidence="4 5" key="1">
    <citation type="submission" date="2019-09" db="EMBL/GenBank/DDBJ databases">
        <title>Phylogeny of genus Pseudoclavibacter and closely related genus.</title>
        <authorList>
            <person name="Li Y."/>
        </authorList>
    </citation>
    <scope>NUCLEOTIDE SEQUENCE [LARGE SCALE GENOMIC DNA]</scope>
    <source>
        <strain evidence="4 5">EGI 60007</strain>
    </source>
</reference>
<organism evidence="4 5">
    <name type="scientific">Pseudoclavibacter endophyticus</name>
    <dbReference type="NCBI Taxonomy" id="1778590"/>
    <lineage>
        <taxon>Bacteria</taxon>
        <taxon>Bacillati</taxon>
        <taxon>Actinomycetota</taxon>
        <taxon>Actinomycetes</taxon>
        <taxon>Micrococcales</taxon>
        <taxon>Microbacteriaceae</taxon>
        <taxon>Pseudoclavibacter</taxon>
    </lineage>
</organism>
<dbReference type="RefSeq" id="WP_158028409.1">
    <property type="nucleotide sequence ID" value="NZ_BMHG01000001.1"/>
</dbReference>
<feature type="compositionally biased region" description="Low complexity" evidence="2">
    <location>
        <begin position="60"/>
        <end position="75"/>
    </location>
</feature>
<name>A0A6H9WTR9_9MICO</name>
<protein>
    <submittedName>
        <fullName evidence="4">Uncharacterized protein</fullName>
    </submittedName>
</protein>
<evidence type="ECO:0000256" key="3">
    <source>
        <dbReference type="SAM" id="Phobius"/>
    </source>
</evidence>
<dbReference type="OrthoDB" id="9801421at2"/>
<gene>
    <name evidence="4" type="ORF">F8O04_06235</name>
</gene>
<evidence type="ECO:0000313" key="4">
    <source>
        <dbReference type="EMBL" id="KAB1649824.1"/>
    </source>
</evidence>
<sequence>MSDGFAPGNRIRDINPDGSSAEDAWAAEHGGPAESARGDAQSGSPARLTAGRGRRFVSSTTGAPTLDAATAAQTAPPAPIPFDWDSAEARAEQYDAKKAPRKGKRAERAYRQLLEERRRAEAERSAVEANREAKGVAGFRDASRHGSHVAMSNPEYTPSKMYEASDPTPPERGKRWYTRLVIIIPVVVVLVAGLVAGIGLPALAQARATAEANEAARQFTTELAAFEAAWTSENLQALLGPLPHAGIEESADALQQPPEAQEAFGTECGAVLADATRAATAMTDNPPPTLAVLPSASFSAAYRDAQQRDGEFAALRQTAQTLLGALSNTIAPIAAFCTNFQAGVTIENHASARDLAELEPLRTVAPGGVITIDNVQATCDDPLGCVDYANEEQRRKYAATWRSIQEERMESLIAHYRDACWLDVLKPYCTLMSDAWNEAKSGVTAAANAMEQLQVSDEPGQPPFPRLAEATAEMNHVFQEVADKAKLEAGSVDPESLLDVEPGWETRMLIRLVTQYETHLATAVTDYAASASA</sequence>
<dbReference type="EMBL" id="WBJY01000001">
    <property type="protein sequence ID" value="KAB1649824.1"/>
    <property type="molecule type" value="Genomic_DNA"/>
</dbReference>
<dbReference type="Proteomes" id="UP000431744">
    <property type="component" value="Unassembled WGS sequence"/>
</dbReference>
<keyword evidence="1" id="KW-0175">Coiled coil</keyword>